<accession>A0A368RBL7</accession>
<reference evidence="1" key="2">
    <citation type="submission" date="2015-07" db="EMBL/GenBank/DDBJ databases">
        <authorList>
            <person name="Noorani M."/>
        </authorList>
    </citation>
    <scope>NUCLEOTIDE SEQUENCE</scope>
    <source>
        <strain evidence="1">Yugu1</strain>
    </source>
</reference>
<dbReference type="EMBL" id="CM003532">
    <property type="protein sequence ID" value="RCV26980.1"/>
    <property type="molecule type" value="Genomic_DNA"/>
</dbReference>
<reference evidence="1" key="1">
    <citation type="journal article" date="2012" name="Nat. Biotechnol.">
        <title>Reference genome sequence of the model plant Setaria.</title>
        <authorList>
            <person name="Bennetzen J.L."/>
            <person name="Schmutz J."/>
            <person name="Wang H."/>
            <person name="Percifield R."/>
            <person name="Hawkins J."/>
            <person name="Pontaroli A.C."/>
            <person name="Estep M."/>
            <person name="Feng L."/>
            <person name="Vaughn J.N."/>
            <person name="Grimwood J."/>
            <person name="Jenkins J."/>
            <person name="Barry K."/>
            <person name="Lindquist E."/>
            <person name="Hellsten U."/>
            <person name="Deshpande S."/>
            <person name="Wang X."/>
            <person name="Wu X."/>
            <person name="Mitros T."/>
            <person name="Triplett J."/>
            <person name="Yang X."/>
            <person name="Ye C.Y."/>
            <person name="Mauro-Herrera M."/>
            <person name="Wang L."/>
            <person name="Li P."/>
            <person name="Sharma M."/>
            <person name="Sharma R."/>
            <person name="Ronald P.C."/>
            <person name="Panaud O."/>
            <person name="Kellogg E.A."/>
            <person name="Brutnell T.P."/>
            <person name="Doust A.N."/>
            <person name="Tuskan G.A."/>
            <person name="Rokhsar D."/>
            <person name="Devos K.M."/>
        </authorList>
    </citation>
    <scope>NUCLEOTIDE SEQUENCE [LARGE SCALE GENOMIC DNA]</scope>
    <source>
        <strain evidence="1">Yugu1</strain>
    </source>
</reference>
<evidence type="ECO:0000313" key="1">
    <source>
        <dbReference type="EMBL" id="RCV26980.1"/>
    </source>
</evidence>
<proteinExistence type="predicted"/>
<name>A0A368RBL7_SETIT</name>
<organism evidence="1">
    <name type="scientific">Setaria italica</name>
    <name type="common">Foxtail millet</name>
    <name type="synonym">Panicum italicum</name>
    <dbReference type="NCBI Taxonomy" id="4555"/>
    <lineage>
        <taxon>Eukaryota</taxon>
        <taxon>Viridiplantae</taxon>
        <taxon>Streptophyta</taxon>
        <taxon>Embryophyta</taxon>
        <taxon>Tracheophyta</taxon>
        <taxon>Spermatophyta</taxon>
        <taxon>Magnoliopsida</taxon>
        <taxon>Liliopsida</taxon>
        <taxon>Poales</taxon>
        <taxon>Poaceae</taxon>
        <taxon>PACMAD clade</taxon>
        <taxon>Panicoideae</taxon>
        <taxon>Panicodae</taxon>
        <taxon>Paniceae</taxon>
        <taxon>Cenchrinae</taxon>
        <taxon>Setaria</taxon>
    </lineage>
</organism>
<sequence length="81" mass="9303">MQTSIKGRCIWRVWPAGARMGGASQATLVRKPIRPLGSLCLVCWRFGLRTTWIHLTWRGNANQWRRGGAALDDLWWIVKRG</sequence>
<dbReference type="AlphaFoldDB" id="A0A368RBL7"/>
<gene>
    <name evidence="1" type="ORF">SETIT_5G289100v2</name>
</gene>
<protein>
    <submittedName>
        <fullName evidence="1">Uncharacterized protein</fullName>
    </submittedName>
</protein>